<dbReference type="PROSITE" id="PS51257">
    <property type="entry name" value="PROKAR_LIPOPROTEIN"/>
    <property type="match status" value="1"/>
</dbReference>
<dbReference type="HOGENOM" id="CLU_1692981_0_0_9"/>
<accession>I0JTB4</accession>
<keyword evidence="2" id="KW-1185">Reference proteome</keyword>
<dbReference type="EMBL" id="HE717023">
    <property type="protein sequence ID" value="CCG47386.1"/>
    <property type="molecule type" value="Genomic_DNA"/>
</dbReference>
<reference evidence="1 2" key="1">
    <citation type="journal article" date="2013" name="Environ. Microbiol.">
        <title>Chloride and organic osmolytes: a hybrid strategy to cope with elevated salinities by the moderately halophilic, chloride-dependent bacterium Halobacillus halophilus.</title>
        <authorList>
            <person name="Saum S.H."/>
            <person name="Pfeiffer F."/>
            <person name="Palm P."/>
            <person name="Rampp M."/>
            <person name="Schuster S.C."/>
            <person name="Muller V."/>
            <person name="Oesterhelt D."/>
        </authorList>
    </citation>
    <scope>NUCLEOTIDE SEQUENCE [LARGE SCALE GENOMIC DNA]</scope>
    <source>
        <strain evidence="2">ATCC 35676 / DSM 2266 / JCM 20832 / KCTC 3685 / LMG 17431 / NBRC 102448 / NCIMB 2269</strain>
    </source>
</reference>
<evidence type="ECO:0000313" key="2">
    <source>
        <dbReference type="Proteomes" id="UP000007397"/>
    </source>
</evidence>
<dbReference type="KEGG" id="hhd:HBHAL_5051"/>
<dbReference type="AlphaFoldDB" id="I0JTB4"/>
<sequence>MCNKGGVDLKKGIMIVILIASLTLVTACSGGETELDSDEKIEAFIANTLGNEEGAYKEVNSQIIMEGSGDTLEVEARKIEDYYSKQGDYIKTILTHSTTKEGDVTKELNDPLTSMIPEDFTFEEDTLFPVSSELSEEDKRQLKEHILNEFKEKF</sequence>
<evidence type="ECO:0008006" key="3">
    <source>
        <dbReference type="Google" id="ProtNLM"/>
    </source>
</evidence>
<name>I0JTB4_HALH3</name>
<gene>
    <name evidence="1" type="ordered locus">HBHAL_5051</name>
</gene>
<dbReference type="Proteomes" id="UP000007397">
    <property type="component" value="Chromosome"/>
</dbReference>
<dbReference type="eggNOG" id="ENOG5034686">
    <property type="taxonomic scope" value="Bacteria"/>
</dbReference>
<organism evidence="1 2">
    <name type="scientific">Halobacillus halophilus (strain ATCC 35676 / DSM 2266 / JCM 20832 / KCTC 3685 / LMG 17431 / NBRC 102448 / NCIMB 2269)</name>
    <name type="common">Sporosarcina halophila</name>
    <dbReference type="NCBI Taxonomy" id="866895"/>
    <lineage>
        <taxon>Bacteria</taxon>
        <taxon>Bacillati</taxon>
        <taxon>Bacillota</taxon>
        <taxon>Bacilli</taxon>
        <taxon>Bacillales</taxon>
        <taxon>Bacillaceae</taxon>
        <taxon>Halobacillus</taxon>
    </lineage>
</organism>
<proteinExistence type="predicted"/>
<protein>
    <recommendedName>
        <fullName evidence="3">Lipoprotein</fullName>
    </recommendedName>
</protein>
<dbReference type="PATRIC" id="fig|866895.3.peg.4090"/>
<evidence type="ECO:0000313" key="1">
    <source>
        <dbReference type="EMBL" id="CCG47386.1"/>
    </source>
</evidence>